<accession>A0A7W7I342</accession>
<proteinExistence type="predicted"/>
<evidence type="ECO:0000313" key="1">
    <source>
        <dbReference type="EMBL" id="MBB4765564.1"/>
    </source>
</evidence>
<dbReference type="AlphaFoldDB" id="A0A7W7I342"/>
<organism evidence="1 2">
    <name type="scientific">Actinoplanes digitatis</name>
    <dbReference type="NCBI Taxonomy" id="1868"/>
    <lineage>
        <taxon>Bacteria</taxon>
        <taxon>Bacillati</taxon>
        <taxon>Actinomycetota</taxon>
        <taxon>Actinomycetes</taxon>
        <taxon>Micromonosporales</taxon>
        <taxon>Micromonosporaceae</taxon>
        <taxon>Actinoplanes</taxon>
    </lineage>
</organism>
<evidence type="ECO:0000313" key="2">
    <source>
        <dbReference type="Proteomes" id="UP000578112"/>
    </source>
</evidence>
<dbReference type="EMBL" id="JACHNH010000001">
    <property type="protein sequence ID" value="MBB4765564.1"/>
    <property type="molecule type" value="Genomic_DNA"/>
</dbReference>
<comment type="caution">
    <text evidence="1">The sequence shown here is derived from an EMBL/GenBank/DDBJ whole genome shotgun (WGS) entry which is preliminary data.</text>
</comment>
<keyword evidence="2" id="KW-1185">Reference proteome</keyword>
<dbReference type="Proteomes" id="UP000578112">
    <property type="component" value="Unassembled WGS sequence"/>
</dbReference>
<reference evidence="1 2" key="1">
    <citation type="submission" date="2020-08" db="EMBL/GenBank/DDBJ databases">
        <title>Sequencing the genomes of 1000 actinobacteria strains.</title>
        <authorList>
            <person name="Klenk H.-P."/>
        </authorList>
    </citation>
    <scope>NUCLEOTIDE SEQUENCE [LARGE SCALE GENOMIC DNA]</scope>
    <source>
        <strain evidence="1 2">DSM 43149</strain>
    </source>
</reference>
<dbReference type="RefSeq" id="WP_184996600.1">
    <property type="nucleotide sequence ID" value="NZ_BOMK01000022.1"/>
</dbReference>
<sequence>MGERELRCVMCDTEMPFETPPCADGHEKDCPELICTRCGAAEILAPVTIRVLLSAGGSRVAPQQRRAA</sequence>
<gene>
    <name evidence="1" type="ORF">BJ971_006120</name>
</gene>
<name>A0A7W7I342_9ACTN</name>
<protein>
    <submittedName>
        <fullName evidence="1">Uncharacterized protein</fullName>
    </submittedName>
</protein>